<keyword evidence="5" id="KW-1133">Transmembrane helix</keyword>
<feature type="domain" description="Ig-like" evidence="6">
    <location>
        <begin position="347"/>
        <end position="441"/>
    </location>
</feature>
<evidence type="ECO:0000256" key="2">
    <source>
        <dbReference type="ARBA" id="ARBA00023136"/>
    </source>
</evidence>
<reference evidence="9" key="1">
    <citation type="submission" date="2025-08" db="UniProtKB">
        <authorList>
            <consortium name="RefSeq"/>
        </authorList>
    </citation>
    <scope>IDENTIFICATION</scope>
    <source>
        <tissue evidence="9">Whole organism</tissue>
    </source>
</reference>
<keyword evidence="3" id="KW-1015">Disulfide bond</keyword>
<dbReference type="PROSITE" id="PS50853">
    <property type="entry name" value="FN3"/>
    <property type="match status" value="1"/>
</dbReference>
<evidence type="ECO:0000313" key="8">
    <source>
        <dbReference type="Proteomes" id="UP000694843"/>
    </source>
</evidence>
<dbReference type="InterPro" id="IPR036116">
    <property type="entry name" value="FN3_sf"/>
</dbReference>
<feature type="domain" description="Fibronectin type-III" evidence="7">
    <location>
        <begin position="573"/>
        <end position="666"/>
    </location>
</feature>
<dbReference type="InterPro" id="IPR003599">
    <property type="entry name" value="Ig_sub"/>
</dbReference>
<dbReference type="AlphaFoldDB" id="A0A8B7P1M1"/>
<dbReference type="InterPro" id="IPR036179">
    <property type="entry name" value="Ig-like_dom_sf"/>
</dbReference>
<feature type="transmembrane region" description="Helical" evidence="5">
    <location>
        <begin position="681"/>
        <end position="704"/>
    </location>
</feature>
<dbReference type="Proteomes" id="UP000694843">
    <property type="component" value="Unplaced"/>
</dbReference>
<dbReference type="Gene3D" id="2.60.40.10">
    <property type="entry name" value="Immunoglobulins"/>
    <property type="match status" value="5"/>
</dbReference>
<evidence type="ECO:0000313" key="9">
    <source>
        <dbReference type="RefSeq" id="XP_018019989.1"/>
    </source>
</evidence>
<dbReference type="InterPro" id="IPR007110">
    <property type="entry name" value="Ig-like_dom"/>
</dbReference>
<dbReference type="Pfam" id="PF00041">
    <property type="entry name" value="fn3"/>
    <property type="match status" value="1"/>
</dbReference>
<dbReference type="PROSITE" id="PS50835">
    <property type="entry name" value="IG_LIKE"/>
    <property type="match status" value="4"/>
</dbReference>
<dbReference type="RefSeq" id="XP_018019989.1">
    <property type="nucleotide sequence ID" value="XM_018164500.2"/>
</dbReference>
<evidence type="ECO:0000256" key="3">
    <source>
        <dbReference type="ARBA" id="ARBA00023157"/>
    </source>
</evidence>
<dbReference type="GO" id="GO:0016020">
    <property type="term" value="C:membrane"/>
    <property type="evidence" value="ECO:0007669"/>
    <property type="project" value="UniProtKB-SubCell"/>
</dbReference>
<dbReference type="Pfam" id="PF13927">
    <property type="entry name" value="Ig_3"/>
    <property type="match status" value="1"/>
</dbReference>
<feature type="non-terminal residue" evidence="9">
    <location>
        <position position="1"/>
    </location>
</feature>
<dbReference type="InterPro" id="IPR013783">
    <property type="entry name" value="Ig-like_fold"/>
</dbReference>
<comment type="subcellular location">
    <subcellularLocation>
        <location evidence="1">Membrane</location>
        <topology evidence="1">Single-pass membrane protein</topology>
    </subcellularLocation>
</comment>
<dbReference type="InterPro" id="IPR003961">
    <property type="entry name" value="FN3_dom"/>
</dbReference>
<dbReference type="SUPFAM" id="SSF49265">
    <property type="entry name" value="Fibronectin type III"/>
    <property type="match status" value="1"/>
</dbReference>
<sequence length="902" mass="97592">TTRVHRVGVSGSSVALPCQLPKLPAAPALVLWYKDLSTKPFYSFDGRLDAGTGSHKIHDASPLGTRTSFSPLYRREPYEGIVGELRVNNLGRADSGNYTCRVDFLQFQTMMTMVTLDVHEPVESLVVVDLYESEVKSVAGPYEEQSSLYLKCRAGGGYPQPDLEWIIPAPGSIEGIRPPSATSSYSLSSFTSSSYTSAYTGSGTVEAVLQVAELRRGDQGRRFTCRANNSHLIEPRTQTVSLDMYYGPLAVELNGLDSALLAGKPTEVECRTGGSRPPPDFIWTPKHLFETLGPPIVTDSGNLSVSRARLLASWEDDGRTVSCTATNPAVSRYSLQAVRKLVVKYPPRVEAHLARSLDPDNIKEGDDAFFECRVNANPSPRAIVWLHEGKEIVEGSGSGSRLFLHGDNLVFQGLMRGAEGNYQCRVTNDLGTALSVPTRISVQYAPECIEKNNNTVSVSPDEEANLKCDVDASPKDQMKFRWAVNTTKGLIDVDPVRYTQDGPLSYLSYKPYSYQIIHQNMEDEMSDNKESLGEEEDKMPPPVESFGVVFCWAQNRIGWQREPCTFIVKPAGPPGELVSCSLVNQSATSLAVSCVPGHNGGLRQTFNVKVLDELSGNLVANVTSASPEVLVTSLAPGRDYLIEVVAVNAKGTSSPVILQGFALKVAENKIHSLSPGPSNSLLVPVFAGVLAGVLSVAILLLIFTKVRRKKRRTRAELQPPGEHAPLSGSSNGSLEEDDGMGEIKTSCPATYRSRPLTPETPPAIGTTSLKTYMPVETSTGFDTPSNPSLPSAKSPAERPPNLTCYQTLPTRSKDRCGSIPDVAAPACTPPLTSPLDSPVLRGEDGNEKNSSGNSLSRRGLRGQPLTALVDRIGSPGSIGSATSHQYYTLKINCTRRHNESFV</sequence>
<protein>
    <submittedName>
        <fullName evidence="9">Contactin-6</fullName>
    </submittedName>
</protein>
<dbReference type="OrthoDB" id="6357738at2759"/>
<proteinExistence type="predicted"/>
<feature type="domain" description="Ig-like" evidence="6">
    <location>
        <begin position="248"/>
        <end position="336"/>
    </location>
</feature>
<feature type="compositionally biased region" description="Polar residues" evidence="4">
    <location>
        <begin position="765"/>
        <end position="791"/>
    </location>
</feature>
<evidence type="ECO:0000256" key="5">
    <source>
        <dbReference type="SAM" id="Phobius"/>
    </source>
</evidence>
<feature type="region of interest" description="Disordered" evidence="4">
    <location>
        <begin position="827"/>
        <end position="862"/>
    </location>
</feature>
<evidence type="ECO:0000256" key="4">
    <source>
        <dbReference type="SAM" id="MobiDB-lite"/>
    </source>
</evidence>
<evidence type="ECO:0000256" key="1">
    <source>
        <dbReference type="ARBA" id="ARBA00004167"/>
    </source>
</evidence>
<evidence type="ECO:0000259" key="7">
    <source>
        <dbReference type="PROSITE" id="PS50853"/>
    </source>
</evidence>
<name>A0A8B7P1M1_HYAAZ</name>
<keyword evidence="5" id="KW-0812">Transmembrane</keyword>
<dbReference type="PANTHER" id="PTHR23278:SF19">
    <property type="entry name" value="OBSCURIN"/>
    <property type="match status" value="1"/>
</dbReference>
<dbReference type="KEGG" id="hazt:108676428"/>
<dbReference type="InterPro" id="IPR013162">
    <property type="entry name" value="CD80_C2-set"/>
</dbReference>
<dbReference type="SMART" id="SM00409">
    <property type="entry name" value="IG"/>
    <property type="match status" value="3"/>
</dbReference>
<feature type="region of interest" description="Disordered" evidence="4">
    <location>
        <begin position="712"/>
        <end position="809"/>
    </location>
</feature>
<dbReference type="InterPro" id="IPR003598">
    <property type="entry name" value="Ig_sub2"/>
</dbReference>
<dbReference type="SMART" id="SM00408">
    <property type="entry name" value="IGc2"/>
    <property type="match status" value="3"/>
</dbReference>
<organism evidence="8 9">
    <name type="scientific">Hyalella azteca</name>
    <name type="common">Amphipod</name>
    <dbReference type="NCBI Taxonomy" id="294128"/>
    <lineage>
        <taxon>Eukaryota</taxon>
        <taxon>Metazoa</taxon>
        <taxon>Ecdysozoa</taxon>
        <taxon>Arthropoda</taxon>
        <taxon>Crustacea</taxon>
        <taxon>Multicrustacea</taxon>
        <taxon>Malacostraca</taxon>
        <taxon>Eumalacostraca</taxon>
        <taxon>Peracarida</taxon>
        <taxon>Amphipoda</taxon>
        <taxon>Senticaudata</taxon>
        <taxon>Talitrida</taxon>
        <taxon>Talitroidea</taxon>
        <taxon>Hyalellidae</taxon>
        <taxon>Hyalella</taxon>
    </lineage>
</organism>
<feature type="domain" description="Ig-like" evidence="6">
    <location>
        <begin position="121"/>
        <end position="241"/>
    </location>
</feature>
<dbReference type="Pfam" id="PF08205">
    <property type="entry name" value="C2-set_2"/>
    <property type="match status" value="1"/>
</dbReference>
<feature type="domain" description="Ig-like" evidence="6">
    <location>
        <begin position="11"/>
        <end position="117"/>
    </location>
</feature>
<accession>A0A8B7P1M1</accession>
<dbReference type="CDD" id="cd00063">
    <property type="entry name" value="FN3"/>
    <property type="match status" value="1"/>
</dbReference>
<dbReference type="PANTHER" id="PTHR23278">
    <property type="entry name" value="SIDESTEP PROTEIN"/>
    <property type="match status" value="1"/>
</dbReference>
<keyword evidence="2 5" id="KW-0472">Membrane</keyword>
<evidence type="ECO:0000259" key="6">
    <source>
        <dbReference type="PROSITE" id="PS50835"/>
    </source>
</evidence>
<dbReference type="GeneID" id="108676428"/>
<dbReference type="SUPFAM" id="SSF48726">
    <property type="entry name" value="Immunoglobulin"/>
    <property type="match status" value="4"/>
</dbReference>
<gene>
    <name evidence="9" type="primary">LOC108676428</name>
</gene>
<keyword evidence="8" id="KW-1185">Reference proteome</keyword>